<feature type="compositionally biased region" description="Polar residues" evidence="1">
    <location>
        <begin position="39"/>
        <end position="81"/>
    </location>
</feature>
<protein>
    <submittedName>
        <fullName evidence="2">Uncharacterized protein</fullName>
    </submittedName>
</protein>
<proteinExistence type="evidence at transcript level"/>
<reference evidence="2" key="2">
    <citation type="journal article" date="2000" name="Genome Res.">
        <title>Normalization and subtraction of cap-trapper-selected cDNAs to prepare full-length cDNA libraries for rapid discovery of new genes.</title>
        <authorList>
            <person name="Carninci P."/>
            <person name="Shibata Y."/>
            <person name="Hayatsu N."/>
            <person name="Sugahara Y."/>
            <person name="Shibata K."/>
            <person name="Itoh M."/>
            <person name="Konno H."/>
            <person name="Okazaki Y."/>
            <person name="Muramatsu M."/>
            <person name="Hayashizaki Y."/>
        </authorList>
    </citation>
    <scope>NUCLEOTIDE SEQUENCE</scope>
    <source>
        <strain evidence="2">C57BL/6J</strain>
        <tissue evidence="2">Pancreas</tissue>
    </source>
</reference>
<evidence type="ECO:0000256" key="1">
    <source>
        <dbReference type="SAM" id="MobiDB-lite"/>
    </source>
</evidence>
<organism evidence="2">
    <name type="scientific">Mus musculus</name>
    <name type="common">Mouse</name>
    <dbReference type="NCBI Taxonomy" id="10090"/>
    <lineage>
        <taxon>Eukaryota</taxon>
        <taxon>Metazoa</taxon>
        <taxon>Chordata</taxon>
        <taxon>Craniata</taxon>
        <taxon>Vertebrata</taxon>
        <taxon>Euteleostomi</taxon>
        <taxon>Mammalia</taxon>
        <taxon>Eutheria</taxon>
        <taxon>Euarchontoglires</taxon>
        <taxon>Glires</taxon>
        <taxon>Rodentia</taxon>
        <taxon>Myomorpha</taxon>
        <taxon>Muroidea</taxon>
        <taxon>Muridae</taxon>
        <taxon>Murinae</taxon>
        <taxon>Mus</taxon>
        <taxon>Mus</taxon>
    </lineage>
</organism>
<reference evidence="2" key="1">
    <citation type="journal article" date="1999" name="Methods Enzymol.">
        <title>High-efficiency full-length cDNA cloning.</title>
        <authorList>
            <person name="Carninci P."/>
            <person name="Hayashizaki Y."/>
        </authorList>
    </citation>
    <scope>NUCLEOTIDE SEQUENCE</scope>
    <source>
        <strain evidence="2">C57BL/6J</strain>
        <tissue evidence="2">Pancreas</tissue>
    </source>
</reference>
<reference evidence="2" key="8">
    <citation type="journal article" date="2005" name="Science">
        <title>Antisense Transcription in the Mammalian Transcriptome.</title>
        <authorList>
            <consortium name="RIKEN Genome Exploration Research Group and Genome Science Group (Genome Network Project Core Group) and the FANTOM Consortium"/>
        </authorList>
    </citation>
    <scope>NUCLEOTIDE SEQUENCE</scope>
    <source>
        <strain evidence="2">C57BL/6J</strain>
        <tissue evidence="2">Pancreas</tissue>
    </source>
</reference>
<reference evidence="2" key="6">
    <citation type="journal article" date="2002" name="Nature">
        <title>Analysis of the mouse transcriptome based on functional annotation of 60,770 full-length cDNAs.</title>
        <authorList>
            <consortium name="The FANTOM Consortium and the RIKEN Genome Exploration Research Group Phase I and II Team"/>
        </authorList>
    </citation>
    <scope>NUCLEOTIDE SEQUENCE</scope>
    <source>
        <strain evidence="2">C57BL/6J</strain>
        <tissue evidence="2">Pancreas</tissue>
    </source>
</reference>
<dbReference type="MGI" id="MGI:1858417">
    <property type="gene designation" value="Sec61a1"/>
</dbReference>
<dbReference type="EMBL" id="AK007696">
    <property type="protein sequence ID" value="BAE43205.1"/>
    <property type="molecule type" value="mRNA"/>
</dbReference>
<reference evidence="2" key="3">
    <citation type="journal article" date="2000" name="Genome Res.">
        <title>RIKEN integrated sequence analysis (RISA) system--384-format sequencing pipeline with 384 multicapillary sequencer.</title>
        <authorList>
            <person name="Shibata K."/>
            <person name="Itoh M."/>
            <person name="Aizawa K."/>
            <person name="Nagaoka S."/>
            <person name="Sasaki N."/>
            <person name="Carninci P."/>
            <person name="Konno H."/>
            <person name="Akiyama J."/>
            <person name="Nishi K."/>
            <person name="Kitsunai T."/>
            <person name="Tashiro H."/>
            <person name="Itoh M."/>
            <person name="Sumi N."/>
            <person name="Ishii Y."/>
            <person name="Nakamura S."/>
            <person name="Hazama M."/>
            <person name="Nishine T."/>
            <person name="Harada A."/>
            <person name="Yamamoto R."/>
            <person name="Matsumoto H."/>
            <person name="Sakaguchi S."/>
            <person name="Ikegami T."/>
            <person name="Kashiwagi K."/>
            <person name="Fujiwake S."/>
            <person name="Inoue K."/>
            <person name="Togawa Y."/>
            <person name="Izawa M."/>
            <person name="Ohara E."/>
            <person name="Watahiki M."/>
            <person name="Yoneda Y."/>
            <person name="Ishikawa T."/>
            <person name="Ozawa K."/>
            <person name="Tanaka T."/>
            <person name="Matsuura S."/>
            <person name="Kawai J."/>
            <person name="Okazaki Y."/>
            <person name="Muramatsu M."/>
            <person name="Inoue Y."/>
            <person name="Kira A."/>
            <person name="Hayashizaki Y."/>
        </authorList>
    </citation>
    <scope>NUCLEOTIDE SEQUENCE</scope>
    <source>
        <strain evidence="2">C57BL/6J</strain>
        <tissue evidence="2">Pancreas</tissue>
    </source>
</reference>
<gene>
    <name evidence="3" type="primary">Sec61a1</name>
</gene>
<reference evidence="2" key="7">
    <citation type="journal article" date="2005" name="Science">
        <title>The Transcriptional Landscape of the Mammalian Genome.</title>
        <authorList>
            <consortium name="The FANTOM Consortium"/>
            <consortium name="Riken Genome Exploration Research Group and Genome Science Group (Genome Network Project Core Group)"/>
        </authorList>
    </citation>
    <scope>NUCLEOTIDE SEQUENCE</scope>
    <source>
        <strain evidence="2">C57BL/6J</strain>
        <tissue evidence="2">Pancreas</tissue>
    </source>
</reference>
<feature type="region of interest" description="Disordered" evidence="1">
    <location>
        <begin position="35"/>
        <end position="81"/>
    </location>
</feature>
<sequence>MAIKGQLATCPDTGQHQGQIPCTQPRAHTISHVALSRPSPEQRSLVPSQSTGSSHCPSSATATEQLPTYPRDSTASGKQVQSPQLWAVLGSVRPGVHSLTCCCSCQLDLVACG</sequence>
<reference evidence="2" key="5">
    <citation type="journal article" date="2001" name="Nature">
        <title>Functional annotation of a full-length mouse cDNA collection.</title>
        <authorList>
            <consortium name="The RIKEN Genome Exploration Research Group Phase II Team and the FANTOM Consortium"/>
        </authorList>
    </citation>
    <scope>NUCLEOTIDE SEQUENCE</scope>
    <source>
        <strain evidence="2">C57BL/6J</strain>
        <tissue evidence="2">Pancreas</tissue>
    </source>
</reference>
<feature type="compositionally biased region" description="Polar residues" evidence="1">
    <location>
        <begin position="12"/>
        <end position="22"/>
    </location>
</feature>
<feature type="region of interest" description="Disordered" evidence="1">
    <location>
        <begin position="1"/>
        <end position="22"/>
    </location>
</feature>
<evidence type="ECO:0000313" key="2">
    <source>
        <dbReference type="EMBL" id="BAE43205.1"/>
    </source>
</evidence>
<dbReference type="AlphaFoldDB" id="Q3V477"/>
<accession>Q3V477</accession>
<evidence type="ECO:0000313" key="3">
    <source>
        <dbReference type="MGI" id="MGI:1858417"/>
    </source>
</evidence>
<name>Q3V477_MOUSE</name>
<dbReference type="AGR" id="MGI:1858417"/>
<reference evidence="2" key="4">
    <citation type="submission" date="2000-07" db="EMBL/GenBank/DDBJ databases">
        <authorList>
            <person name="Adachi J."/>
            <person name="Aizawa K."/>
            <person name="Akahira S."/>
            <person name="Akimura T."/>
            <person name="Arai A."/>
            <person name="Aono H."/>
            <person name="Arakawa T."/>
            <person name="Bono H."/>
            <person name="Carninci P."/>
            <person name="Fukuda S."/>
            <person name="Fukunishi Y."/>
            <person name="Furuno M."/>
            <person name="Hanagaki T."/>
            <person name="Hara A."/>
            <person name="Hayatsu N."/>
            <person name="Hiramoto K."/>
            <person name="Hiraoka T."/>
            <person name="Hori F."/>
            <person name="Imotani K."/>
            <person name="Ishii Y."/>
            <person name="Itoh M."/>
            <person name="Izawa M."/>
            <person name="Kasukawa T."/>
            <person name="Kato H."/>
            <person name="Kawai J."/>
            <person name="Kojima Y."/>
            <person name="Konno H."/>
            <person name="Kouda M."/>
            <person name="Koya S."/>
            <person name="Kurihara C."/>
            <person name="Matsuyama T."/>
            <person name="Miyazaki A."/>
            <person name="Nishi K."/>
            <person name="Nomura K."/>
            <person name="Numazaki R."/>
            <person name="Ohno M."/>
            <person name="Okazaki Y."/>
            <person name="Okido T."/>
            <person name="Owa C."/>
            <person name="Saito H."/>
            <person name="Saito R."/>
            <person name="Sakai C."/>
            <person name="Sakai K."/>
            <person name="Sano H."/>
            <person name="Sasaki D."/>
            <person name="Shibata K."/>
            <person name="Shibata Y."/>
            <person name="Shinagawa A."/>
            <person name="Shiraki T."/>
            <person name="Sogabe Y."/>
            <person name="Suzuki H."/>
            <person name="Tagami M."/>
            <person name="Tagawa A."/>
            <person name="Takahashi F."/>
            <person name="Tanaka T."/>
            <person name="Tejima Y."/>
            <person name="Toya T."/>
            <person name="Yamamura T."/>
            <person name="Yasunishi A."/>
            <person name="Yoshida K."/>
            <person name="Yoshino M."/>
            <person name="Muramatsu M."/>
            <person name="Hayashizaki Y."/>
        </authorList>
    </citation>
    <scope>NUCLEOTIDE SEQUENCE</scope>
    <source>
        <strain evidence="2">C57BL/6J</strain>
        <tissue evidence="2">Pancreas</tissue>
    </source>
</reference>